<keyword evidence="3" id="KW-1185">Reference proteome</keyword>
<sequence length="72" mass="7713">MEEEENEPPQGLATVNLDEKQTGGKPADGDHFTLGSWAEVAVWGPGPDSEVQAAHQEGKWLNRVTETAGKLA</sequence>
<evidence type="ECO:0000313" key="3">
    <source>
        <dbReference type="Proteomes" id="UP001266305"/>
    </source>
</evidence>
<dbReference type="EMBL" id="JASSZA010000021">
    <property type="protein sequence ID" value="KAK2085515.1"/>
    <property type="molecule type" value="Genomic_DNA"/>
</dbReference>
<evidence type="ECO:0000256" key="1">
    <source>
        <dbReference type="SAM" id="MobiDB-lite"/>
    </source>
</evidence>
<accession>A0ABQ9TLR7</accession>
<feature type="compositionally biased region" description="Basic and acidic residues" evidence="1">
    <location>
        <begin position="17"/>
        <end position="31"/>
    </location>
</feature>
<evidence type="ECO:0000313" key="2">
    <source>
        <dbReference type="EMBL" id="KAK2085515.1"/>
    </source>
</evidence>
<reference evidence="2 3" key="1">
    <citation type="submission" date="2023-05" db="EMBL/GenBank/DDBJ databases">
        <title>B98-5 Cell Line De Novo Hybrid Assembly: An Optical Mapping Approach.</title>
        <authorList>
            <person name="Kananen K."/>
            <person name="Auerbach J.A."/>
            <person name="Kautto E."/>
            <person name="Blachly J.S."/>
        </authorList>
    </citation>
    <scope>NUCLEOTIDE SEQUENCE [LARGE SCALE GENOMIC DNA]</scope>
    <source>
        <strain evidence="2">B95-8</strain>
        <tissue evidence="2">Cell line</tissue>
    </source>
</reference>
<name>A0ABQ9TLR7_SAGOE</name>
<feature type="region of interest" description="Disordered" evidence="1">
    <location>
        <begin position="1"/>
        <end position="32"/>
    </location>
</feature>
<dbReference type="Proteomes" id="UP001266305">
    <property type="component" value="Unassembled WGS sequence"/>
</dbReference>
<comment type="caution">
    <text evidence="2">The sequence shown here is derived from an EMBL/GenBank/DDBJ whole genome shotgun (WGS) entry which is preliminary data.</text>
</comment>
<proteinExistence type="predicted"/>
<protein>
    <submittedName>
        <fullName evidence="2">Uncharacterized protein</fullName>
    </submittedName>
</protein>
<organism evidence="2 3">
    <name type="scientific">Saguinus oedipus</name>
    <name type="common">Cotton-top tamarin</name>
    <name type="synonym">Oedipomidas oedipus</name>
    <dbReference type="NCBI Taxonomy" id="9490"/>
    <lineage>
        <taxon>Eukaryota</taxon>
        <taxon>Metazoa</taxon>
        <taxon>Chordata</taxon>
        <taxon>Craniata</taxon>
        <taxon>Vertebrata</taxon>
        <taxon>Euteleostomi</taxon>
        <taxon>Mammalia</taxon>
        <taxon>Eutheria</taxon>
        <taxon>Euarchontoglires</taxon>
        <taxon>Primates</taxon>
        <taxon>Haplorrhini</taxon>
        <taxon>Platyrrhini</taxon>
        <taxon>Cebidae</taxon>
        <taxon>Callitrichinae</taxon>
        <taxon>Saguinus</taxon>
    </lineage>
</organism>
<gene>
    <name evidence="2" type="ORF">P7K49_036815</name>
</gene>